<dbReference type="GO" id="GO:0005524">
    <property type="term" value="F:ATP binding"/>
    <property type="evidence" value="ECO:0007669"/>
    <property type="project" value="UniProtKB-KW"/>
</dbReference>
<dbReference type="Pfam" id="PF13191">
    <property type="entry name" value="AAA_16"/>
    <property type="match status" value="1"/>
</dbReference>
<keyword evidence="1" id="KW-0547">Nucleotide-binding</keyword>
<dbReference type="PROSITE" id="PS50043">
    <property type="entry name" value="HTH_LUXR_2"/>
    <property type="match status" value="1"/>
</dbReference>
<dbReference type="SUPFAM" id="SSF52540">
    <property type="entry name" value="P-loop containing nucleoside triphosphate hydrolases"/>
    <property type="match status" value="1"/>
</dbReference>
<dbReference type="SUPFAM" id="SSF46894">
    <property type="entry name" value="C-terminal effector domain of the bipartite response regulators"/>
    <property type="match status" value="1"/>
</dbReference>
<dbReference type="GO" id="GO:0005737">
    <property type="term" value="C:cytoplasm"/>
    <property type="evidence" value="ECO:0007669"/>
    <property type="project" value="TreeGrafter"/>
</dbReference>
<gene>
    <name evidence="4" type="ORF">OM076_29150</name>
</gene>
<evidence type="ECO:0000256" key="2">
    <source>
        <dbReference type="ARBA" id="ARBA00022840"/>
    </source>
</evidence>
<dbReference type="Gene3D" id="1.10.10.10">
    <property type="entry name" value="Winged helix-like DNA-binding domain superfamily/Winged helix DNA-binding domain"/>
    <property type="match status" value="1"/>
</dbReference>
<dbReference type="EMBL" id="JAPDOD010000033">
    <property type="protein sequence ID" value="MDA0164373.1"/>
    <property type="molecule type" value="Genomic_DNA"/>
</dbReference>
<keyword evidence="5" id="KW-1185">Reference proteome</keyword>
<reference evidence="4" key="1">
    <citation type="submission" date="2022-10" db="EMBL/GenBank/DDBJ databases">
        <title>The WGS of Solirubrobacter ginsenosidimutans DSM 21036.</title>
        <authorList>
            <person name="Jiang Z."/>
        </authorList>
    </citation>
    <scope>NUCLEOTIDE SEQUENCE</scope>
    <source>
        <strain evidence="4">DSM 21036</strain>
    </source>
</reference>
<dbReference type="PANTHER" id="PTHR16305">
    <property type="entry name" value="TESTICULAR SOLUBLE ADENYLYL CYCLASE"/>
    <property type="match status" value="1"/>
</dbReference>
<protein>
    <submittedName>
        <fullName evidence="4">LuxR family transcriptional regulator</fullName>
    </submittedName>
</protein>
<dbReference type="InterPro" id="IPR041664">
    <property type="entry name" value="AAA_16"/>
</dbReference>
<dbReference type="SMART" id="SM00421">
    <property type="entry name" value="HTH_LUXR"/>
    <property type="match status" value="1"/>
</dbReference>
<evidence type="ECO:0000256" key="1">
    <source>
        <dbReference type="ARBA" id="ARBA00022741"/>
    </source>
</evidence>
<evidence type="ECO:0000313" key="4">
    <source>
        <dbReference type="EMBL" id="MDA0164373.1"/>
    </source>
</evidence>
<dbReference type="GO" id="GO:0004016">
    <property type="term" value="F:adenylate cyclase activity"/>
    <property type="evidence" value="ECO:0007669"/>
    <property type="project" value="TreeGrafter"/>
</dbReference>
<dbReference type="AlphaFoldDB" id="A0A9X3MZQ1"/>
<dbReference type="InterPro" id="IPR016032">
    <property type="entry name" value="Sig_transdc_resp-reg_C-effctor"/>
</dbReference>
<dbReference type="RefSeq" id="WP_270043628.1">
    <property type="nucleotide sequence ID" value="NZ_JAPDOD010000033.1"/>
</dbReference>
<dbReference type="PANTHER" id="PTHR16305:SF35">
    <property type="entry name" value="TRANSCRIPTIONAL ACTIVATOR DOMAIN"/>
    <property type="match status" value="1"/>
</dbReference>
<feature type="domain" description="HTH luxR-type" evidence="3">
    <location>
        <begin position="844"/>
        <end position="909"/>
    </location>
</feature>
<dbReference type="InterPro" id="IPR027417">
    <property type="entry name" value="P-loop_NTPase"/>
</dbReference>
<accession>A0A9X3MZQ1</accession>
<dbReference type="PROSITE" id="PS00622">
    <property type="entry name" value="HTH_LUXR_1"/>
    <property type="match status" value="1"/>
</dbReference>
<dbReference type="Pfam" id="PF00196">
    <property type="entry name" value="GerE"/>
    <property type="match status" value="1"/>
</dbReference>
<keyword evidence="2" id="KW-0067">ATP-binding</keyword>
<proteinExistence type="predicted"/>
<dbReference type="GO" id="GO:0003677">
    <property type="term" value="F:DNA binding"/>
    <property type="evidence" value="ECO:0007669"/>
    <property type="project" value="InterPro"/>
</dbReference>
<sequence length="910" mass="96822">MGSSLLGRDAEVARAEALVDRLPGAGGALLVKGAPGIGKSALLGEVQSHAAEHGIETLAAEGVESEAELAFAGLHQLLRPIRGGVETLPAPQRRALQAAFGMTGDDEPDPFLVALAAYELVIGATASAPLLLVADDAHWLDRSSLGVLAFIARRLAREPVVLLAACRDGYSTPLEDARLPTLSLGPLDLDAAGHLLDRSTPELRPGARARVLAEAAGNPLALIELGRTLQPSAPSGDAPMFSSITLTERLQRAFAARLDELGAETREALLVAALDQQASLRDVIAAVSRIHGRTVGPSVLDPAVFTGLIDIRGDELRFRHPLIRTAVSQSALPAELLATYGALAEVVADPERGLWHRARATLGLDDTLADALDAHAAVARRRGAMIAAAAALERAAELTSDPLRRGERLVRAAEVAYELGHVELVRRLLAQAESIAVGPLEAARLEWLRQMIAGDFWSQAGATRTFVTIAEQMAEAGDPDMALRSLVPIAHRCWWVRSKPRTRSYLVDAARRVAADDDDSRLLAVIALADPETTGLEVRRRLARLPSARLADPLGETYRGIAAEKAGDFVAGAHRLGRAVEQLREQGALGMLTQALVHYAWVATYTGDWQAAVESGREASALAQETRQPQFGLTARLMAALATATTGSETQIDAMLSVPEAKLLALGGGPLLAPAHLARGAAALGDGRHDEAFAHLWPVFDEASPVFHGFMRWPAVLDVVEAAVGCGRHDVAGAVLETLAAIAGVDGPPVLRAGVLCARPLVADDAAAEERFAAALEADLSGYPLLRARTLFAQGRWLRRHRRSADARTPLRAAADQFAALGASGWEQRARHELRATGDRTRSPADERTGLTVQERQIAELAAQGLSNREIAERLLLSPRTVGSHLYRIFPKLGVTTRAQLRDSLNASSR</sequence>
<evidence type="ECO:0000313" key="5">
    <source>
        <dbReference type="Proteomes" id="UP001149140"/>
    </source>
</evidence>
<dbReference type="PRINTS" id="PR00038">
    <property type="entry name" value="HTHLUXR"/>
</dbReference>
<organism evidence="4 5">
    <name type="scientific">Solirubrobacter ginsenosidimutans</name>
    <dbReference type="NCBI Taxonomy" id="490573"/>
    <lineage>
        <taxon>Bacteria</taxon>
        <taxon>Bacillati</taxon>
        <taxon>Actinomycetota</taxon>
        <taxon>Thermoleophilia</taxon>
        <taxon>Solirubrobacterales</taxon>
        <taxon>Solirubrobacteraceae</taxon>
        <taxon>Solirubrobacter</taxon>
    </lineage>
</organism>
<dbReference type="InterPro" id="IPR036388">
    <property type="entry name" value="WH-like_DNA-bd_sf"/>
</dbReference>
<dbReference type="GO" id="GO:0006355">
    <property type="term" value="P:regulation of DNA-templated transcription"/>
    <property type="evidence" value="ECO:0007669"/>
    <property type="project" value="InterPro"/>
</dbReference>
<dbReference type="Proteomes" id="UP001149140">
    <property type="component" value="Unassembled WGS sequence"/>
</dbReference>
<dbReference type="CDD" id="cd06170">
    <property type="entry name" value="LuxR_C_like"/>
    <property type="match status" value="1"/>
</dbReference>
<evidence type="ECO:0000259" key="3">
    <source>
        <dbReference type="PROSITE" id="PS50043"/>
    </source>
</evidence>
<comment type="caution">
    <text evidence="4">The sequence shown here is derived from an EMBL/GenBank/DDBJ whole genome shotgun (WGS) entry which is preliminary data.</text>
</comment>
<dbReference type="InterPro" id="IPR000792">
    <property type="entry name" value="Tscrpt_reg_LuxR_C"/>
</dbReference>
<name>A0A9X3MZQ1_9ACTN</name>